<dbReference type="HOGENOM" id="CLU_001265_1_2_1"/>
<evidence type="ECO:0000313" key="6">
    <source>
        <dbReference type="Proteomes" id="UP000005222"/>
    </source>
</evidence>
<dbReference type="AlphaFoldDB" id="G8YKB0"/>
<keyword evidence="3" id="KW-1133">Transmembrane helix</keyword>
<comment type="subcellular location">
    <subcellularLocation>
        <location evidence="1">Membrane</location>
        <topology evidence="1">Multi-pass membrane protein</topology>
    </subcellularLocation>
</comment>
<feature type="transmembrane region" description="Helical" evidence="3">
    <location>
        <begin position="385"/>
        <end position="408"/>
    </location>
</feature>
<dbReference type="OrthoDB" id="6499973at2759"/>
<feature type="transmembrane region" description="Helical" evidence="3">
    <location>
        <begin position="100"/>
        <end position="123"/>
    </location>
</feature>
<feature type="transmembrane region" description="Helical" evidence="3">
    <location>
        <begin position="188"/>
        <end position="208"/>
    </location>
</feature>
<dbReference type="Proteomes" id="UP000005222">
    <property type="component" value="Chromosome G"/>
</dbReference>
<dbReference type="InParanoid" id="G8YKB0"/>
<feature type="transmembrane region" description="Helical" evidence="3">
    <location>
        <begin position="153"/>
        <end position="176"/>
    </location>
</feature>
<dbReference type="Proteomes" id="UP000005222">
    <property type="component" value="Chromosome H"/>
</dbReference>
<dbReference type="PANTHER" id="PTHR11360">
    <property type="entry name" value="MONOCARBOXYLATE TRANSPORTER"/>
    <property type="match status" value="1"/>
</dbReference>
<name>G8YKB0_PICSO</name>
<dbReference type="GO" id="GO:0022857">
    <property type="term" value="F:transmembrane transporter activity"/>
    <property type="evidence" value="ECO:0007669"/>
    <property type="project" value="InterPro"/>
</dbReference>
<dbReference type="FunCoup" id="G8YKB0">
    <property type="interactions" value="242"/>
</dbReference>
<organism evidence="4 6">
    <name type="scientific">Pichia sorbitophila (strain ATCC MYA-4447 / BCRC 22081 / CBS 7064 / NBRC 10061 / NRRL Y-12695)</name>
    <name type="common">Hybrid yeast</name>
    <dbReference type="NCBI Taxonomy" id="559304"/>
    <lineage>
        <taxon>Eukaryota</taxon>
        <taxon>Fungi</taxon>
        <taxon>Dikarya</taxon>
        <taxon>Ascomycota</taxon>
        <taxon>Saccharomycotina</taxon>
        <taxon>Pichiomycetes</taxon>
        <taxon>Debaryomycetaceae</taxon>
        <taxon>Millerozyma</taxon>
    </lineage>
</organism>
<accession>G8YKB0</accession>
<reference evidence="4" key="1">
    <citation type="submission" date="2011-10" db="EMBL/GenBank/DDBJ databases">
        <authorList>
            <person name="Genoscope - CEA"/>
        </authorList>
    </citation>
    <scope>NUCLEOTIDE SEQUENCE</scope>
</reference>
<dbReference type="Gene3D" id="1.20.1250.20">
    <property type="entry name" value="MFS general substrate transporter like domains"/>
    <property type="match status" value="2"/>
</dbReference>
<dbReference type="InterPro" id="IPR011701">
    <property type="entry name" value="MFS"/>
</dbReference>
<dbReference type="OMA" id="FGTASIW"/>
<dbReference type="EMBL" id="FO082052">
    <property type="protein sequence ID" value="CCE80755.1"/>
    <property type="molecule type" value="Genomic_DNA"/>
</dbReference>
<evidence type="ECO:0000256" key="1">
    <source>
        <dbReference type="ARBA" id="ARBA00004141"/>
    </source>
</evidence>
<keyword evidence="3" id="KW-0812">Transmembrane</keyword>
<dbReference type="InterPro" id="IPR036259">
    <property type="entry name" value="MFS_trans_sf"/>
</dbReference>
<evidence type="ECO:0000313" key="5">
    <source>
        <dbReference type="EMBL" id="CCE80755.1"/>
    </source>
</evidence>
<evidence type="ECO:0000256" key="2">
    <source>
        <dbReference type="ARBA" id="ARBA00006727"/>
    </source>
</evidence>
<feature type="transmembrane region" description="Helical" evidence="3">
    <location>
        <begin position="354"/>
        <end position="373"/>
    </location>
</feature>
<dbReference type="PANTHER" id="PTHR11360:SF315">
    <property type="entry name" value="TRANSPORTER MCH2-RELATED"/>
    <property type="match status" value="1"/>
</dbReference>
<feature type="transmembrane region" description="Helical" evidence="3">
    <location>
        <begin position="420"/>
        <end position="442"/>
    </location>
</feature>
<comment type="similarity">
    <text evidence="2">Belongs to the major facilitator superfamily. Monocarboxylate porter (TC 2.A.1.13) family.</text>
</comment>
<dbReference type="SUPFAM" id="SSF103473">
    <property type="entry name" value="MFS general substrate transporter"/>
    <property type="match status" value="1"/>
</dbReference>
<feature type="transmembrane region" description="Helical" evidence="3">
    <location>
        <begin position="329"/>
        <end position="348"/>
    </location>
</feature>
<evidence type="ECO:0000256" key="3">
    <source>
        <dbReference type="SAM" id="Phobius"/>
    </source>
</evidence>
<dbReference type="EMBL" id="FO082053">
    <property type="protein sequence ID" value="CCE79990.1"/>
    <property type="molecule type" value="Genomic_DNA"/>
</dbReference>
<evidence type="ECO:0000313" key="4">
    <source>
        <dbReference type="EMBL" id="CCE79990.1"/>
    </source>
</evidence>
<feature type="transmembrane region" description="Helical" evidence="3">
    <location>
        <begin position="220"/>
        <end position="242"/>
    </location>
</feature>
<dbReference type="GO" id="GO:0016020">
    <property type="term" value="C:membrane"/>
    <property type="evidence" value="ECO:0007669"/>
    <property type="project" value="UniProtKB-SubCell"/>
</dbReference>
<dbReference type="STRING" id="559304.G8YKB0"/>
<sequence length="486" mass="52324">MNSGSDFVLGRIQPVTGVHGYDAPIDLRGIDIEQAACEVEGKAAKSCQSSSDKDSDGGYGWVVVFAAFILTFSSYGLSCGFGVFFSSYLKEEKFAGATRLDYAFVGGIAFGVGLAFSPIINYIQGRIGTRATLALGNGLQFTGLLLASFSTKLWQIFLTQGLLQSIGLAFIGLPSLTIVSPWFYKRRVLATSIATAGSGVGGIVFNLGTQSIIDARSTEWALRAEAIITLVLTSIAICLVRTRHEQYNAKFTFFDRDCLKCPAFWVFAFYITTCMFGYVVVLYSVADFTRSLGYSSYQGSVASAVVQVGFAIGRPIAGFLSDMYGPTTITAISYYLSALFALAMWIPARNYATIISFAILEGLVVSTIFPTAAPTVARLVGLGKLNVCFCMSWSFLGLAGTFSEAIAAALTSSRSEDPTLYRNTAIFTGCSFVSCACAMMWVRGYIIAKDKIMGTSMAANTFDLLQVKVSNIDIFKSCLAWPSKRA</sequence>
<feature type="transmembrane region" description="Helical" evidence="3">
    <location>
        <begin position="263"/>
        <end position="285"/>
    </location>
</feature>
<protein>
    <submittedName>
        <fullName evidence="4">Piso0_003083 protein</fullName>
    </submittedName>
</protein>
<gene>
    <name evidence="4" type="primary">Piso0_003083</name>
    <name evidence="4" type="ORF">GNLVRS01_PISO0G04516g</name>
    <name evidence="5" type="ORF">GNLVRS01_PISO0H04517g</name>
</gene>
<dbReference type="InterPro" id="IPR050327">
    <property type="entry name" value="Proton-linked_MCT"/>
</dbReference>
<keyword evidence="6" id="KW-1185">Reference proteome</keyword>
<dbReference type="Pfam" id="PF07690">
    <property type="entry name" value="MFS_1"/>
    <property type="match status" value="1"/>
</dbReference>
<dbReference type="eggNOG" id="KOG2504">
    <property type="taxonomic scope" value="Eukaryota"/>
</dbReference>
<feature type="transmembrane region" description="Helical" evidence="3">
    <location>
        <begin position="59"/>
        <end position="88"/>
    </location>
</feature>
<proteinExistence type="inferred from homology"/>
<keyword evidence="3" id="KW-0472">Membrane</keyword>
<reference evidence="6" key="2">
    <citation type="journal article" date="2012" name="G3 (Bethesda)">
        <title>Pichia sorbitophila, an interspecies yeast hybrid reveals early steps of genome resolution following polyploidization.</title>
        <authorList>
            <person name="Leh Louis V."/>
            <person name="Despons L."/>
            <person name="Friedrich A."/>
            <person name="Martin T."/>
            <person name="Durrens P."/>
            <person name="Casaregola S."/>
            <person name="Neuveglise C."/>
            <person name="Fairhead C."/>
            <person name="Marck C."/>
            <person name="Cruz J.A."/>
            <person name="Straub M.L."/>
            <person name="Kugler V."/>
            <person name="Sacerdot C."/>
            <person name="Uzunov Z."/>
            <person name="Thierry A."/>
            <person name="Weiss S."/>
            <person name="Bleykasten C."/>
            <person name="De Montigny J."/>
            <person name="Jacques N."/>
            <person name="Jung P."/>
            <person name="Lemaire M."/>
            <person name="Mallet S."/>
            <person name="Morel G."/>
            <person name="Richard G.F."/>
            <person name="Sarkar A."/>
            <person name="Savel G."/>
            <person name="Schacherer J."/>
            <person name="Seret M.L."/>
            <person name="Talla E."/>
            <person name="Samson G."/>
            <person name="Jubin C."/>
            <person name="Poulain J."/>
            <person name="Vacherie B."/>
            <person name="Barbe V."/>
            <person name="Pelletier E."/>
            <person name="Sherman D.J."/>
            <person name="Westhof E."/>
            <person name="Weissenbach J."/>
            <person name="Baret P.V."/>
            <person name="Wincker P."/>
            <person name="Gaillardin C."/>
            <person name="Dujon B."/>
            <person name="Souciet J.L."/>
        </authorList>
    </citation>
    <scope>NUCLEOTIDE SEQUENCE [LARGE SCALE GENOMIC DNA]</scope>
    <source>
        <strain evidence="6">ATCC MYA-4447 / BCRC 22081 / CBS 7064 / NBRC 10061 / NRRL Y-12695</strain>
    </source>
</reference>